<accession>B5VJJ2</accession>
<protein>
    <submittedName>
        <fullName evidence="1">Uncharacterized protein</fullName>
    </submittedName>
</protein>
<organism evidence="1 2">
    <name type="scientific">Saccharomyces cerevisiae (strain AWRI1631)</name>
    <name type="common">Baker's yeast</name>
    <dbReference type="NCBI Taxonomy" id="545124"/>
    <lineage>
        <taxon>Eukaryota</taxon>
        <taxon>Fungi</taxon>
        <taxon>Dikarya</taxon>
        <taxon>Ascomycota</taxon>
        <taxon>Saccharomycotina</taxon>
        <taxon>Saccharomycetes</taxon>
        <taxon>Saccharomycetales</taxon>
        <taxon>Saccharomycetaceae</taxon>
        <taxon>Saccharomyces</taxon>
    </lineage>
</organism>
<dbReference type="EMBL" id="ABSV01001013">
    <property type="protein sequence ID" value="EDZ71901.1"/>
    <property type="molecule type" value="Genomic_DNA"/>
</dbReference>
<evidence type="ECO:0000313" key="1">
    <source>
        <dbReference type="EMBL" id="EDZ71901.1"/>
    </source>
</evidence>
<reference evidence="1 2" key="1">
    <citation type="journal article" date="2008" name="FEMS Yeast Res.">
        <title>Comparative genome analysis of a Saccharomyces cerevisiae wine strain.</title>
        <authorList>
            <person name="Borneman A.R."/>
            <person name="Forgan A.H."/>
            <person name="Pretorius I.S."/>
            <person name="Chambers P.J."/>
        </authorList>
    </citation>
    <scope>NUCLEOTIDE SEQUENCE [LARGE SCALE GENOMIC DNA]</scope>
    <source>
        <strain evidence="1 2">AWRI1631</strain>
    </source>
</reference>
<name>B5VJJ2_YEAS6</name>
<gene>
    <name evidence="1" type="ORF">AWRI1631_74730</name>
</gene>
<evidence type="ECO:0000313" key="2">
    <source>
        <dbReference type="Proteomes" id="UP000008988"/>
    </source>
</evidence>
<comment type="caution">
    <text evidence="1">The sequence shown here is derived from an EMBL/GenBank/DDBJ whole genome shotgun (WGS) entry which is preliminary data.</text>
</comment>
<dbReference type="Proteomes" id="UP000008988">
    <property type="component" value="Unassembled WGS sequence"/>
</dbReference>
<proteinExistence type="predicted"/>
<sequence>MLQAHIHKGYVSLAAYFLKVKKCVQQRERGGPQQLEDNR</sequence>
<dbReference type="AlphaFoldDB" id="B5VJJ2"/>